<evidence type="ECO:0000256" key="1">
    <source>
        <dbReference type="SAM" id="Phobius"/>
    </source>
</evidence>
<keyword evidence="1" id="KW-0472">Membrane</keyword>
<dbReference type="RefSeq" id="WP_194506895.1">
    <property type="nucleotide sequence ID" value="NZ_JADILU010000002.1"/>
</dbReference>
<protein>
    <submittedName>
        <fullName evidence="2">Uncharacterized protein</fullName>
    </submittedName>
</protein>
<feature type="transmembrane region" description="Helical" evidence="1">
    <location>
        <begin position="40"/>
        <end position="60"/>
    </location>
</feature>
<feature type="transmembrane region" description="Helical" evidence="1">
    <location>
        <begin position="113"/>
        <end position="133"/>
    </location>
</feature>
<feature type="transmembrane region" description="Helical" evidence="1">
    <location>
        <begin position="139"/>
        <end position="157"/>
    </location>
</feature>
<feature type="transmembrane region" description="Helical" evidence="1">
    <location>
        <begin position="6"/>
        <end position="28"/>
    </location>
</feature>
<gene>
    <name evidence="2" type="ORF">ACFS29_19710</name>
</gene>
<feature type="transmembrane region" description="Helical" evidence="1">
    <location>
        <begin position="169"/>
        <end position="191"/>
    </location>
</feature>
<feature type="transmembrane region" description="Helical" evidence="1">
    <location>
        <begin position="211"/>
        <end position="231"/>
    </location>
</feature>
<keyword evidence="1" id="KW-1133">Transmembrane helix</keyword>
<keyword evidence="1" id="KW-0812">Transmembrane</keyword>
<evidence type="ECO:0000313" key="3">
    <source>
        <dbReference type="Proteomes" id="UP001597548"/>
    </source>
</evidence>
<sequence length="236" mass="27927">MVDFLLKNGLLVIDTVEIMAAIFGSYYISKVSNSVLKIFVYYLWLTVFIEITGAYSFLLLNNYDLEWYINLKNSVFCSNTWLYNIYSFLAIGIIGLFYSNLMTSKVFKNGIRVIFIAYAVFAFAFFTFTDAFFTKSLPYSFIFGTVSISIYVIFYFIELMRSDEILSYYKLPSFYISIALLIWYICVTPLFIFDSYFYEMNTKFVEFRGKFLLFINIFTYLCFAFGFWYSLKKSKQ</sequence>
<dbReference type="EMBL" id="JBHUOS010000016">
    <property type="protein sequence ID" value="MFD2917890.1"/>
    <property type="molecule type" value="Genomic_DNA"/>
</dbReference>
<accession>A0ABW6A085</accession>
<reference evidence="3" key="1">
    <citation type="journal article" date="2019" name="Int. J. Syst. Evol. Microbiol.">
        <title>The Global Catalogue of Microorganisms (GCM) 10K type strain sequencing project: providing services to taxonomists for standard genome sequencing and annotation.</title>
        <authorList>
            <consortium name="The Broad Institute Genomics Platform"/>
            <consortium name="The Broad Institute Genome Sequencing Center for Infectious Disease"/>
            <person name="Wu L."/>
            <person name="Ma J."/>
        </authorList>
    </citation>
    <scope>NUCLEOTIDE SEQUENCE [LARGE SCALE GENOMIC DNA]</scope>
    <source>
        <strain evidence="3">KCTC 32514</strain>
    </source>
</reference>
<feature type="transmembrane region" description="Helical" evidence="1">
    <location>
        <begin position="80"/>
        <end position="101"/>
    </location>
</feature>
<comment type="caution">
    <text evidence="2">The sequence shown here is derived from an EMBL/GenBank/DDBJ whole genome shotgun (WGS) entry which is preliminary data.</text>
</comment>
<keyword evidence="3" id="KW-1185">Reference proteome</keyword>
<name>A0ABW6A085_9FLAO</name>
<dbReference type="Proteomes" id="UP001597548">
    <property type="component" value="Unassembled WGS sequence"/>
</dbReference>
<evidence type="ECO:0000313" key="2">
    <source>
        <dbReference type="EMBL" id="MFD2917890.1"/>
    </source>
</evidence>
<organism evidence="2 3">
    <name type="scientific">Psychroserpens luteus</name>
    <dbReference type="NCBI Taxonomy" id="1434066"/>
    <lineage>
        <taxon>Bacteria</taxon>
        <taxon>Pseudomonadati</taxon>
        <taxon>Bacteroidota</taxon>
        <taxon>Flavobacteriia</taxon>
        <taxon>Flavobacteriales</taxon>
        <taxon>Flavobacteriaceae</taxon>
        <taxon>Psychroserpens</taxon>
    </lineage>
</organism>
<proteinExistence type="predicted"/>